<dbReference type="AlphaFoldDB" id="A0A5S3NCI1"/>
<keyword evidence="5" id="KW-1185">Reference proteome</keyword>
<protein>
    <submittedName>
        <fullName evidence="4">T9SS type A sorting domain-containing protein</fullName>
    </submittedName>
</protein>
<keyword evidence="1 2" id="KW-0732">Signal</keyword>
<evidence type="ECO:0000256" key="1">
    <source>
        <dbReference type="ARBA" id="ARBA00022729"/>
    </source>
</evidence>
<reference evidence="4 5" key="1">
    <citation type="submission" date="2019-05" db="EMBL/GenBank/DDBJ databases">
        <title>Polaribacter aestuariivivens sp. nov., isolated from a tidal flat.</title>
        <authorList>
            <person name="Yoon J.-H."/>
        </authorList>
    </citation>
    <scope>NUCLEOTIDE SEQUENCE [LARGE SCALE GENOMIC DNA]</scope>
    <source>
        <strain evidence="4 5">DBTF-3</strain>
    </source>
</reference>
<dbReference type="RefSeq" id="WP_138534446.1">
    <property type="nucleotide sequence ID" value="NZ_VANR01000001.1"/>
</dbReference>
<dbReference type="NCBIfam" id="TIGR04183">
    <property type="entry name" value="Por_Secre_tail"/>
    <property type="match status" value="1"/>
</dbReference>
<feature type="domain" description="DM13" evidence="3">
    <location>
        <begin position="26"/>
        <end position="141"/>
    </location>
</feature>
<comment type="caution">
    <text evidence="4">The sequence shown here is derived from an EMBL/GenBank/DDBJ whole genome shotgun (WGS) entry which is preliminary data.</text>
</comment>
<evidence type="ECO:0000259" key="3">
    <source>
        <dbReference type="PROSITE" id="PS51549"/>
    </source>
</evidence>
<evidence type="ECO:0000256" key="2">
    <source>
        <dbReference type="SAM" id="SignalP"/>
    </source>
</evidence>
<feature type="signal peptide" evidence="2">
    <location>
        <begin position="1"/>
        <end position="19"/>
    </location>
</feature>
<feature type="chain" id="PRO_5024452719" evidence="2">
    <location>
        <begin position="20"/>
        <end position="233"/>
    </location>
</feature>
<dbReference type="Pfam" id="PF10517">
    <property type="entry name" value="DM13"/>
    <property type="match status" value="1"/>
</dbReference>
<name>A0A5S3NCI1_9FLAO</name>
<dbReference type="Pfam" id="PF18962">
    <property type="entry name" value="Por_Secre_tail"/>
    <property type="match status" value="1"/>
</dbReference>
<sequence length="233" mass="25925">MKTTLLSLFFVFLFFQTNGQCSENLNGFGNNPDDSSYNVTGDVSITLNTNNTVTLKLASNFSTASGPDVRAFLVDSNGKSDAVLAQTLIADLNHFEIGLTQPSGAQTYTVAIPTGKDITKFDKVFFYCLQFNHFWDLGTFNNFTSSNCSVLSVNSFDIQKIKVYPNPAKTEIRIQNMNANSAEIRIFNVLGKQVFYRKKNALKVIDVSFLQPGIYMIKFSVENASKTQKLVIQ</sequence>
<evidence type="ECO:0000313" key="4">
    <source>
        <dbReference type="EMBL" id="TMM32234.1"/>
    </source>
</evidence>
<organism evidence="4 5">
    <name type="scientific">Polaribacter aestuariivivens</name>
    <dbReference type="NCBI Taxonomy" id="2304626"/>
    <lineage>
        <taxon>Bacteria</taxon>
        <taxon>Pseudomonadati</taxon>
        <taxon>Bacteroidota</taxon>
        <taxon>Flavobacteriia</taxon>
        <taxon>Flavobacteriales</taxon>
        <taxon>Flavobacteriaceae</taxon>
    </lineage>
</organism>
<proteinExistence type="predicted"/>
<evidence type="ECO:0000313" key="5">
    <source>
        <dbReference type="Proteomes" id="UP000307140"/>
    </source>
</evidence>
<dbReference type="OrthoDB" id="6395291at2"/>
<dbReference type="InterPro" id="IPR026444">
    <property type="entry name" value="Secre_tail"/>
</dbReference>
<dbReference type="PROSITE" id="PS51549">
    <property type="entry name" value="DM13"/>
    <property type="match status" value="1"/>
</dbReference>
<accession>A0A5S3NCI1</accession>
<gene>
    <name evidence="4" type="ORF">FDT66_01855</name>
</gene>
<dbReference type="InterPro" id="IPR019545">
    <property type="entry name" value="DM13_domain"/>
</dbReference>
<dbReference type="Proteomes" id="UP000307140">
    <property type="component" value="Unassembled WGS sequence"/>
</dbReference>
<dbReference type="EMBL" id="VANR01000001">
    <property type="protein sequence ID" value="TMM32234.1"/>
    <property type="molecule type" value="Genomic_DNA"/>
</dbReference>